<feature type="region of interest" description="Disordered" evidence="1">
    <location>
        <begin position="1"/>
        <end position="29"/>
    </location>
</feature>
<dbReference type="InParanoid" id="C7Q4J6"/>
<feature type="compositionally biased region" description="Polar residues" evidence="1">
    <location>
        <begin position="1"/>
        <end position="13"/>
    </location>
</feature>
<proteinExistence type="predicted"/>
<name>C7Q4J6_CATAD</name>
<dbReference type="Proteomes" id="UP000000851">
    <property type="component" value="Chromosome"/>
</dbReference>
<dbReference type="STRING" id="479433.Caci_3056"/>
<evidence type="ECO:0000313" key="2">
    <source>
        <dbReference type="EMBL" id="ACU71965.1"/>
    </source>
</evidence>
<dbReference type="AlphaFoldDB" id="C7Q4J6"/>
<keyword evidence="3" id="KW-1185">Reference proteome</keyword>
<protein>
    <submittedName>
        <fullName evidence="2">Uncharacterized protein</fullName>
    </submittedName>
</protein>
<accession>C7Q4J6</accession>
<gene>
    <name evidence="2" type="ordered locus">Caci_3056</name>
</gene>
<reference evidence="2 3" key="1">
    <citation type="journal article" date="2009" name="Stand. Genomic Sci.">
        <title>Complete genome sequence of Catenulispora acidiphila type strain (ID 139908).</title>
        <authorList>
            <person name="Copeland A."/>
            <person name="Lapidus A."/>
            <person name="Glavina Del Rio T."/>
            <person name="Nolan M."/>
            <person name="Lucas S."/>
            <person name="Chen F."/>
            <person name="Tice H."/>
            <person name="Cheng J.F."/>
            <person name="Bruce D."/>
            <person name="Goodwin L."/>
            <person name="Pitluck S."/>
            <person name="Mikhailova N."/>
            <person name="Pati A."/>
            <person name="Ivanova N."/>
            <person name="Mavromatis K."/>
            <person name="Chen A."/>
            <person name="Palaniappan K."/>
            <person name="Chain P."/>
            <person name="Land M."/>
            <person name="Hauser L."/>
            <person name="Chang Y.J."/>
            <person name="Jeffries C.D."/>
            <person name="Chertkov O."/>
            <person name="Brettin T."/>
            <person name="Detter J.C."/>
            <person name="Han C."/>
            <person name="Ali Z."/>
            <person name="Tindall B.J."/>
            <person name="Goker M."/>
            <person name="Bristow J."/>
            <person name="Eisen J.A."/>
            <person name="Markowitz V."/>
            <person name="Hugenholtz P."/>
            <person name="Kyrpides N.C."/>
            <person name="Klenk H.P."/>
        </authorList>
    </citation>
    <scope>NUCLEOTIDE SEQUENCE [LARGE SCALE GENOMIC DNA]</scope>
    <source>
        <strain evidence="3">DSM 44928 / JCM 14897 / NBRC 102108 / NRRL B-24433 / ID139908</strain>
    </source>
</reference>
<dbReference type="RefSeq" id="WP_012787258.1">
    <property type="nucleotide sequence ID" value="NC_013131.1"/>
</dbReference>
<sequence length="94" mass="10530">MASQTRLKPTGLTQLAERNPTRWSWPKTGKPRIKQIAEDAGIGRVTLHEVKRGTRVPSQNVQDRLRDLAVSTGVTHSYAHKMLFEPVEIDEVAA</sequence>
<dbReference type="HOGENOM" id="CLU_2380943_0_0_11"/>
<organism evidence="2 3">
    <name type="scientific">Catenulispora acidiphila (strain DSM 44928 / JCM 14897 / NBRC 102108 / NRRL B-24433 / ID139908)</name>
    <dbReference type="NCBI Taxonomy" id="479433"/>
    <lineage>
        <taxon>Bacteria</taxon>
        <taxon>Bacillati</taxon>
        <taxon>Actinomycetota</taxon>
        <taxon>Actinomycetes</taxon>
        <taxon>Catenulisporales</taxon>
        <taxon>Catenulisporaceae</taxon>
        <taxon>Catenulispora</taxon>
    </lineage>
</organism>
<dbReference type="EMBL" id="CP001700">
    <property type="protein sequence ID" value="ACU71965.1"/>
    <property type="molecule type" value="Genomic_DNA"/>
</dbReference>
<evidence type="ECO:0000256" key="1">
    <source>
        <dbReference type="SAM" id="MobiDB-lite"/>
    </source>
</evidence>
<dbReference type="KEGG" id="cai:Caci_3056"/>
<evidence type="ECO:0000313" key="3">
    <source>
        <dbReference type="Proteomes" id="UP000000851"/>
    </source>
</evidence>